<protein>
    <submittedName>
        <fullName evidence="3">Sugar utilization regulatory protein IMP2</fullName>
    </submittedName>
</protein>
<keyword evidence="2" id="KW-0472">Membrane</keyword>
<feature type="compositionally biased region" description="Acidic residues" evidence="1">
    <location>
        <begin position="101"/>
        <end position="129"/>
    </location>
</feature>
<keyword evidence="4" id="KW-1185">Reference proteome</keyword>
<keyword evidence="2" id="KW-0812">Transmembrane</keyword>
<name>A0ABX6EVV1_KLUMA</name>
<evidence type="ECO:0000313" key="3">
    <source>
        <dbReference type="EMBL" id="QGN15736.1"/>
    </source>
</evidence>
<reference evidence="3 4" key="1">
    <citation type="submission" date="2016-03" db="EMBL/GenBank/DDBJ databases">
        <title>How can Kluyveromyces marxianus grow so fast - potential evolutionary course in Saccharomyces Complex revealed by comparative genomics.</title>
        <authorList>
            <person name="Mo W."/>
            <person name="Lu W."/>
            <person name="Yang X."/>
            <person name="Qi J."/>
            <person name="Lv H."/>
        </authorList>
    </citation>
    <scope>NUCLEOTIDE SEQUENCE [LARGE SCALE GENOMIC DNA]</scope>
    <source>
        <strain evidence="3 4">FIM1</strain>
    </source>
</reference>
<evidence type="ECO:0000313" key="4">
    <source>
        <dbReference type="Proteomes" id="UP000422736"/>
    </source>
</evidence>
<dbReference type="EMBL" id="CP015056">
    <property type="protein sequence ID" value="QGN15736.1"/>
    <property type="molecule type" value="Genomic_DNA"/>
</dbReference>
<sequence>MDEPGRGILNKKQLNDVEGVSAPPLFPSIKIEEPEQRGRSRSKNRDPGATSNRSLSNRSLSRSLSRVSIKEQAHLKWTILNRDPSERLHKHYKNNKNDISKEEEEDDDDDEDDEQELSDEEQVSDVDNEIEIDEHLEYDLGSKVLPNFVTSITKVLDTMKPWLAKNAESKKTADKRDIKMEEIQNGIYRALYFMSKSTENQNDDLKDETSEQSVCKSEESQKPNHTFVLYLDQMDESFGEKIYTLIYTFGSVLNNGDTLYIINQCDDDKNDMLTQLNRICDHVEYLFESTNGVGTLDNVDVVICSMYHPYPKQLLTEMAFSLQATTIIVPLQTVLSSLQNFITSVPMLVVRKKLKRSKRRGITD</sequence>
<organism evidence="3 4">
    <name type="scientific">Kluyveromyces marxianus</name>
    <name type="common">Yeast</name>
    <name type="synonym">Candida kefyr</name>
    <dbReference type="NCBI Taxonomy" id="4911"/>
    <lineage>
        <taxon>Eukaryota</taxon>
        <taxon>Fungi</taxon>
        <taxon>Dikarya</taxon>
        <taxon>Ascomycota</taxon>
        <taxon>Saccharomycotina</taxon>
        <taxon>Saccharomycetes</taxon>
        <taxon>Saccharomycetales</taxon>
        <taxon>Saccharomycetaceae</taxon>
        <taxon>Kluyveromyces</taxon>
    </lineage>
</organism>
<accession>A0ABX6EVV1</accession>
<feature type="transmembrane region" description="Helical" evidence="2">
    <location>
        <begin position="327"/>
        <end position="350"/>
    </location>
</feature>
<evidence type="ECO:0000256" key="1">
    <source>
        <dbReference type="SAM" id="MobiDB-lite"/>
    </source>
</evidence>
<feature type="region of interest" description="Disordered" evidence="1">
    <location>
        <begin position="90"/>
        <end position="129"/>
    </location>
</feature>
<feature type="compositionally biased region" description="Low complexity" evidence="1">
    <location>
        <begin position="51"/>
        <end position="64"/>
    </location>
</feature>
<feature type="region of interest" description="Disordered" evidence="1">
    <location>
        <begin position="1"/>
        <end position="64"/>
    </location>
</feature>
<evidence type="ECO:0000256" key="2">
    <source>
        <dbReference type="SAM" id="Phobius"/>
    </source>
</evidence>
<proteinExistence type="predicted"/>
<keyword evidence="2" id="KW-1133">Transmembrane helix</keyword>
<dbReference type="Proteomes" id="UP000422736">
    <property type="component" value="Chromosome 3"/>
</dbReference>
<feature type="compositionally biased region" description="Basic and acidic residues" evidence="1">
    <location>
        <begin position="30"/>
        <end position="46"/>
    </location>
</feature>
<gene>
    <name evidence="3" type="primary">IMP2</name>
    <name evidence="3" type="ORF">FIM1_2430</name>
</gene>